<dbReference type="SMART" id="SM00331">
    <property type="entry name" value="PP2C_SIG"/>
    <property type="match status" value="1"/>
</dbReference>
<dbReference type="SUPFAM" id="SSF81606">
    <property type="entry name" value="PP2C-like"/>
    <property type="match status" value="1"/>
</dbReference>
<dbReference type="InterPro" id="IPR001932">
    <property type="entry name" value="PPM-type_phosphatase-like_dom"/>
</dbReference>
<dbReference type="PROSITE" id="PS50885">
    <property type="entry name" value="HAMP"/>
    <property type="match status" value="1"/>
</dbReference>
<dbReference type="Gene3D" id="3.60.40.10">
    <property type="entry name" value="PPM-type phosphatase domain"/>
    <property type="match status" value="1"/>
</dbReference>
<keyword evidence="1" id="KW-0378">Hydrolase</keyword>
<keyword evidence="2" id="KW-0812">Transmembrane</keyword>
<feature type="domain" description="HAMP" evidence="3">
    <location>
        <begin position="199"/>
        <end position="251"/>
    </location>
</feature>
<name>A0ABV6YXM3_UNCC1</name>
<dbReference type="InterPro" id="IPR003660">
    <property type="entry name" value="HAMP_dom"/>
</dbReference>
<evidence type="ECO:0000256" key="2">
    <source>
        <dbReference type="SAM" id="Phobius"/>
    </source>
</evidence>
<dbReference type="InterPro" id="IPR029151">
    <property type="entry name" value="Sensor-like_sf"/>
</dbReference>
<dbReference type="CDD" id="cd06225">
    <property type="entry name" value="HAMP"/>
    <property type="match status" value="1"/>
</dbReference>
<dbReference type="SMART" id="SM00304">
    <property type="entry name" value="HAMP"/>
    <property type="match status" value="1"/>
</dbReference>
<dbReference type="Pfam" id="PF00672">
    <property type="entry name" value="HAMP"/>
    <property type="match status" value="1"/>
</dbReference>
<comment type="caution">
    <text evidence="4">The sequence shown here is derived from an EMBL/GenBank/DDBJ whole genome shotgun (WGS) entry which is preliminary data.</text>
</comment>
<protein>
    <submittedName>
        <fullName evidence="4">SpoIIE family protein phosphatase</fullName>
    </submittedName>
</protein>
<keyword evidence="2" id="KW-0472">Membrane</keyword>
<keyword evidence="5" id="KW-1185">Reference proteome</keyword>
<dbReference type="SUPFAM" id="SSF103190">
    <property type="entry name" value="Sensory domain-like"/>
    <property type="match status" value="1"/>
</dbReference>
<evidence type="ECO:0000313" key="4">
    <source>
        <dbReference type="EMBL" id="MFC1850932.1"/>
    </source>
</evidence>
<dbReference type="PANTHER" id="PTHR43156">
    <property type="entry name" value="STAGE II SPORULATION PROTEIN E-RELATED"/>
    <property type="match status" value="1"/>
</dbReference>
<evidence type="ECO:0000256" key="1">
    <source>
        <dbReference type="ARBA" id="ARBA00022801"/>
    </source>
</evidence>
<dbReference type="PANTHER" id="PTHR43156:SF2">
    <property type="entry name" value="STAGE II SPORULATION PROTEIN E"/>
    <property type="match status" value="1"/>
</dbReference>
<feature type="transmembrane region" description="Helical" evidence="2">
    <location>
        <begin position="175"/>
        <end position="197"/>
    </location>
</feature>
<keyword evidence="2" id="KW-1133">Transmembrane helix</keyword>
<feature type="transmembrane region" description="Helical" evidence="2">
    <location>
        <begin position="20"/>
        <end position="41"/>
    </location>
</feature>
<sequence length="513" mass="57866">MVEEKGDHQKKRGVGIGFKMSATVVTLLVFLFFMMSFLFILDQKKVITQTMERNSVSLASSIAKNCENALIANDYLFLEMMTDEMIKNENILYMIIIKPGGEVLAHSDKNSKQTNIQDKDIINWKRGTEYSLRSGNYLNKPCFIISVPIYAKGIMWGFVQIGNSLIPLQETLQRAYFNSITIAICFIILGIVIVLILTKRLTIPLLHLTQGAREIGAGNLDYQIKSSRGDELGLLADTFNQMAVDLKISTEQLEESKKLERELELAYQIQQSLLPKALPKTNGIEVSAFCKPAQVVGGDFYDFLNLPDKSLGIVIGDVSGKSIQSALYMAITQSIIRSEADRELSPRKVLVSTNHHLAAALSKNAFVTLFYMVINRKNGEVTYASAGHNPMLLLKPDQKDILLIKSRGYPLGVDEKLFNDRIEEKKFRLDQNDLLVLFTDGIIEAMNPQQQEFSLERFLSLVKSQFFSKDLTLEKLNDTILREIQVFSQGMLQHDDITLVTLRMGENKDTPDQ</sequence>
<dbReference type="Gene3D" id="3.30.450.20">
    <property type="entry name" value="PAS domain"/>
    <property type="match status" value="1"/>
</dbReference>
<evidence type="ECO:0000313" key="5">
    <source>
        <dbReference type="Proteomes" id="UP001594351"/>
    </source>
</evidence>
<dbReference type="InterPro" id="IPR036457">
    <property type="entry name" value="PPM-type-like_dom_sf"/>
</dbReference>
<reference evidence="4 5" key="1">
    <citation type="submission" date="2024-09" db="EMBL/GenBank/DDBJ databases">
        <title>Laminarin stimulates single cell rates of sulfate reduction while oxygen inhibits transcriptomic activity in coastal marine sediment.</title>
        <authorList>
            <person name="Lindsay M."/>
            <person name="Orcutt B."/>
            <person name="Emerson D."/>
            <person name="Stepanauskas R."/>
            <person name="D'Angelo T."/>
        </authorList>
    </citation>
    <scope>NUCLEOTIDE SEQUENCE [LARGE SCALE GENOMIC DNA]</scope>
    <source>
        <strain evidence="4">SAG AM-311-K15</strain>
    </source>
</reference>
<dbReference type="Gene3D" id="6.10.340.10">
    <property type="match status" value="1"/>
</dbReference>
<proteinExistence type="predicted"/>
<dbReference type="Proteomes" id="UP001594351">
    <property type="component" value="Unassembled WGS sequence"/>
</dbReference>
<evidence type="ECO:0000259" key="3">
    <source>
        <dbReference type="PROSITE" id="PS50885"/>
    </source>
</evidence>
<dbReference type="SUPFAM" id="SSF158472">
    <property type="entry name" value="HAMP domain-like"/>
    <property type="match status" value="1"/>
</dbReference>
<dbReference type="Pfam" id="PF07228">
    <property type="entry name" value="SpoIIE"/>
    <property type="match status" value="1"/>
</dbReference>
<organism evidence="4 5">
    <name type="scientific">candidate division CSSED10-310 bacterium</name>
    <dbReference type="NCBI Taxonomy" id="2855610"/>
    <lineage>
        <taxon>Bacteria</taxon>
        <taxon>Bacteria division CSSED10-310</taxon>
    </lineage>
</organism>
<gene>
    <name evidence="4" type="ORF">ACFL27_12120</name>
</gene>
<accession>A0ABV6YXM3</accession>
<dbReference type="InterPro" id="IPR052016">
    <property type="entry name" value="Bact_Sigma-Reg"/>
</dbReference>
<dbReference type="EMBL" id="JBHPBY010000135">
    <property type="protein sequence ID" value="MFC1850932.1"/>
    <property type="molecule type" value="Genomic_DNA"/>
</dbReference>